<organism evidence="2">
    <name type="scientific">Eutreptiella gymnastica</name>
    <dbReference type="NCBI Taxonomy" id="73025"/>
    <lineage>
        <taxon>Eukaryota</taxon>
        <taxon>Discoba</taxon>
        <taxon>Euglenozoa</taxon>
        <taxon>Euglenida</taxon>
        <taxon>Spirocuta</taxon>
        <taxon>Euglenophyceae</taxon>
        <taxon>Eutreptiales</taxon>
        <taxon>Eutreptiaceae</taxon>
        <taxon>Eutreptiella</taxon>
    </lineage>
</organism>
<feature type="region of interest" description="Disordered" evidence="1">
    <location>
        <begin position="1"/>
        <end position="37"/>
    </location>
</feature>
<gene>
    <name evidence="2" type="ORF">EGYM00392_LOCUS248</name>
</gene>
<accession>A0A7S1N0H3</accession>
<feature type="compositionally biased region" description="Polar residues" evidence="1">
    <location>
        <begin position="1"/>
        <end position="18"/>
    </location>
</feature>
<sequence length="166" mass="18309">MPSSCANNLPMTYNQSEDGGNEQDETEFITSEDDSPVQDCRDDDVSILGPAFGLNLATQDDANSIQTVTLSCKLTRGHRSSVQCGPHIITLEGCGYRMLCNIALVTLVVTDTRTGLRVEVEEEVTSNQMEDPESRFWQVYANLPVRVLSCNGQDEAVVQYKDQSQP</sequence>
<dbReference type="EMBL" id="HBGA01000629">
    <property type="protein sequence ID" value="CAD8989208.1"/>
    <property type="molecule type" value="Transcribed_RNA"/>
</dbReference>
<name>A0A7S1N0H3_9EUGL</name>
<protein>
    <submittedName>
        <fullName evidence="2">Uncharacterized protein</fullName>
    </submittedName>
</protein>
<feature type="compositionally biased region" description="Acidic residues" evidence="1">
    <location>
        <begin position="19"/>
        <end position="36"/>
    </location>
</feature>
<evidence type="ECO:0000256" key="1">
    <source>
        <dbReference type="SAM" id="MobiDB-lite"/>
    </source>
</evidence>
<evidence type="ECO:0000313" key="2">
    <source>
        <dbReference type="EMBL" id="CAD8989208.1"/>
    </source>
</evidence>
<dbReference type="AlphaFoldDB" id="A0A7S1N0H3"/>
<reference evidence="2" key="1">
    <citation type="submission" date="2021-01" db="EMBL/GenBank/DDBJ databases">
        <authorList>
            <person name="Corre E."/>
            <person name="Pelletier E."/>
            <person name="Niang G."/>
            <person name="Scheremetjew M."/>
            <person name="Finn R."/>
            <person name="Kale V."/>
            <person name="Holt S."/>
            <person name="Cochrane G."/>
            <person name="Meng A."/>
            <person name="Brown T."/>
            <person name="Cohen L."/>
        </authorList>
    </citation>
    <scope>NUCLEOTIDE SEQUENCE</scope>
    <source>
        <strain evidence="2">NIES-381</strain>
    </source>
</reference>
<proteinExistence type="predicted"/>